<evidence type="ECO:0000313" key="2">
    <source>
        <dbReference type="EMBL" id="AWM36737.1"/>
    </source>
</evidence>
<reference evidence="2 3" key="1">
    <citation type="submission" date="2018-01" db="EMBL/GenBank/DDBJ databases">
        <title>G. obscuriglobus.</title>
        <authorList>
            <person name="Franke J."/>
            <person name="Blomberg W."/>
            <person name="Selmecki A."/>
        </authorList>
    </citation>
    <scope>NUCLEOTIDE SEQUENCE [LARGE SCALE GENOMIC DNA]</scope>
    <source>
        <strain evidence="2 3">DSM 5831</strain>
    </source>
</reference>
<dbReference type="SUPFAM" id="SSF50998">
    <property type="entry name" value="Quinoprotein alcohol dehydrogenase-like"/>
    <property type="match status" value="1"/>
</dbReference>
<dbReference type="SMART" id="SM00320">
    <property type="entry name" value="WD40"/>
    <property type="match status" value="3"/>
</dbReference>
<dbReference type="PROSITE" id="PS50294">
    <property type="entry name" value="WD_REPEATS_REGION"/>
    <property type="match status" value="1"/>
</dbReference>
<dbReference type="Proteomes" id="UP000245802">
    <property type="component" value="Chromosome"/>
</dbReference>
<dbReference type="SUPFAM" id="SSF82171">
    <property type="entry name" value="DPP6 N-terminal domain-like"/>
    <property type="match status" value="1"/>
</dbReference>
<dbReference type="AlphaFoldDB" id="A0A2Z3GZ32"/>
<evidence type="ECO:0000256" key="1">
    <source>
        <dbReference type="PROSITE-ProRule" id="PRU00221"/>
    </source>
</evidence>
<dbReference type="PANTHER" id="PTHR19879:SF9">
    <property type="entry name" value="TRANSCRIPTION INITIATION FACTOR TFIID SUBUNIT 5"/>
    <property type="match status" value="1"/>
</dbReference>
<organism evidence="2 3">
    <name type="scientific">Gemmata obscuriglobus</name>
    <dbReference type="NCBI Taxonomy" id="114"/>
    <lineage>
        <taxon>Bacteria</taxon>
        <taxon>Pseudomonadati</taxon>
        <taxon>Planctomycetota</taxon>
        <taxon>Planctomycetia</taxon>
        <taxon>Gemmatales</taxon>
        <taxon>Gemmataceae</taxon>
        <taxon>Gemmata</taxon>
    </lineage>
</organism>
<sequence length="715" mass="76888">MSDRDGNSRFYGPSVAGLFLTIFAVPVSARAGEPPPKGVPEPLPNGAVARLGTARFRTAPFFAPDSFAPNGRALLTSRDAAGLLNLDSGVIERSFYFAREPVYMSPPVVRGNRLFVVDGKTLRVFDTNSGREVTSWDGLPVIDNGVRISPLSVSADGATVAFGCERPQMNGASGRAMVLRLGEKVVAQEFEVVQRAWVWAVISPNGKTLVTGGAEGVRDPNSDAPAAVCGQIQVWDVATGRERYLLDTGETYAGTVVFFSDSTRVVAVDGDGHGVIWDLGTKKKVCSLETVVGAARPVSWTFSRDGKWVANLESSGRVLVWDAATGKHRAAHAPPELPPAIVPRGKLLGDAIEYTPDGRLTGLGRWGEAVATWDAEQGRFLTPVSGYPSLPLTMRFAPDGKSLYLAMAGIASPLNWTLSGGEPTVVSIRPRDLPSEFVDDGFVEAISPDCRTFVLGRAGRWGGSALICDLKTGRVLQKTEPVNLERSDERTVYSPTGEFLVRGGSYRWEKGAPPTYLPLFDVKTGKQVKSPEVEVPERAVCGFSPDGSRLIVIQPNGRARPRAANPLKITTWDLRTKEKLSENTVDGLQPWPYDGLHVLGNGWTILLFHNASDGGYTVSEFEADTGDRAVRGAITGGASSPSPLLLSPDRRRMAVGGMEKNVPVIRLYAIPSYKLVTTLRGHGARVLEMAFSADSSLLATASEDTTVLVWKVQKN</sequence>
<keyword evidence="3" id="KW-1185">Reference proteome</keyword>
<protein>
    <submittedName>
        <fullName evidence="2">WD40 repeat domain-containing protein</fullName>
    </submittedName>
</protein>
<accession>A0A2Z3GZ32</accession>
<name>A0A2Z3GZ32_9BACT</name>
<dbReference type="OrthoDB" id="230341at2"/>
<dbReference type="PROSITE" id="PS50082">
    <property type="entry name" value="WD_REPEATS_2"/>
    <property type="match status" value="1"/>
</dbReference>
<gene>
    <name evidence="2" type="ORF">C1280_06685</name>
</gene>
<dbReference type="EMBL" id="CP025958">
    <property type="protein sequence ID" value="AWM36737.1"/>
    <property type="molecule type" value="Genomic_DNA"/>
</dbReference>
<feature type="repeat" description="WD" evidence="1">
    <location>
        <begin position="679"/>
        <end position="715"/>
    </location>
</feature>
<dbReference type="KEGG" id="gog:C1280_06685"/>
<dbReference type="Gene3D" id="2.130.10.10">
    <property type="entry name" value="YVTN repeat-like/Quinoprotein amine dehydrogenase"/>
    <property type="match status" value="3"/>
</dbReference>
<dbReference type="InterPro" id="IPR001680">
    <property type="entry name" value="WD40_rpt"/>
</dbReference>
<proteinExistence type="predicted"/>
<evidence type="ECO:0000313" key="3">
    <source>
        <dbReference type="Proteomes" id="UP000245802"/>
    </source>
</evidence>
<dbReference type="InterPro" id="IPR015943">
    <property type="entry name" value="WD40/YVTN_repeat-like_dom_sf"/>
</dbReference>
<keyword evidence="1" id="KW-0853">WD repeat</keyword>
<dbReference type="Pfam" id="PF00400">
    <property type="entry name" value="WD40"/>
    <property type="match status" value="1"/>
</dbReference>
<dbReference type="PANTHER" id="PTHR19879">
    <property type="entry name" value="TRANSCRIPTION INITIATION FACTOR TFIID"/>
    <property type="match status" value="1"/>
</dbReference>
<dbReference type="InterPro" id="IPR011047">
    <property type="entry name" value="Quinoprotein_ADH-like_sf"/>
</dbReference>